<dbReference type="CDD" id="cd17917">
    <property type="entry name" value="DEXHc_RHA-like"/>
    <property type="match status" value="1"/>
</dbReference>
<comment type="caution">
    <text evidence="2">The sequence shown here is derived from an EMBL/GenBank/DDBJ whole genome shotgun (WGS) entry which is preliminary data.</text>
</comment>
<keyword evidence="2" id="KW-0378">Hydrolase</keyword>
<dbReference type="EMBL" id="CALTRL010005770">
    <property type="protein sequence ID" value="CAH7686058.1"/>
    <property type="molecule type" value="Genomic_DNA"/>
</dbReference>
<proteinExistence type="predicted"/>
<dbReference type="Gene3D" id="3.40.50.300">
    <property type="entry name" value="P-loop containing nucleotide triphosphate hydrolases"/>
    <property type="match status" value="2"/>
</dbReference>
<reference evidence="2" key="1">
    <citation type="submission" date="2022-06" db="EMBL/GenBank/DDBJ databases">
        <authorList>
            <consortium name="SYNGENTA / RWTH Aachen University"/>
        </authorList>
    </citation>
    <scope>NUCLEOTIDE SEQUENCE</scope>
</reference>
<organism evidence="2 3">
    <name type="scientific">Phakopsora pachyrhizi</name>
    <name type="common">Asian soybean rust disease fungus</name>
    <dbReference type="NCBI Taxonomy" id="170000"/>
    <lineage>
        <taxon>Eukaryota</taxon>
        <taxon>Fungi</taxon>
        <taxon>Dikarya</taxon>
        <taxon>Basidiomycota</taxon>
        <taxon>Pucciniomycotina</taxon>
        <taxon>Pucciniomycetes</taxon>
        <taxon>Pucciniales</taxon>
        <taxon>Phakopsoraceae</taxon>
        <taxon>Phakopsora</taxon>
    </lineage>
</organism>
<accession>A0AAV0BFJ7</accession>
<evidence type="ECO:0000313" key="3">
    <source>
        <dbReference type="Proteomes" id="UP001153365"/>
    </source>
</evidence>
<dbReference type="GO" id="GO:0016787">
    <property type="term" value="F:hydrolase activity"/>
    <property type="evidence" value="ECO:0007669"/>
    <property type="project" value="UniProtKB-KW"/>
</dbReference>
<evidence type="ECO:0000313" key="2">
    <source>
        <dbReference type="EMBL" id="CAH7686058.1"/>
    </source>
</evidence>
<dbReference type="PANTHER" id="PTHR18934:SF203">
    <property type="entry name" value="ATP-DEPENDENT RNA HELICASE A"/>
    <property type="match status" value="1"/>
</dbReference>
<dbReference type="AlphaFoldDB" id="A0AAV0BFJ7"/>
<dbReference type="SMART" id="SM00487">
    <property type="entry name" value="DEXDc"/>
    <property type="match status" value="1"/>
</dbReference>
<dbReference type="GO" id="GO:0003723">
    <property type="term" value="F:RNA binding"/>
    <property type="evidence" value="ECO:0007669"/>
    <property type="project" value="TreeGrafter"/>
</dbReference>
<evidence type="ECO:0000259" key="1">
    <source>
        <dbReference type="PROSITE" id="PS51192"/>
    </source>
</evidence>
<dbReference type="Proteomes" id="UP001153365">
    <property type="component" value="Unassembled WGS sequence"/>
</dbReference>
<dbReference type="InterPro" id="IPR014001">
    <property type="entry name" value="Helicase_ATP-bd"/>
</dbReference>
<gene>
    <name evidence="2" type="ORF">PPACK8108_LOCUS20660</name>
</gene>
<sequence length="527" mass="58439">MSFHAGAVPEIVNSSRSCELYQRANDQNCISRQSNARTFSNKSRLEKKSEEQTNCLAEYQTETLSAVSALCKQQASLPVTAHNSLVLSALATNPVTILMAATGSGKTTQVPQLILDKTTMRGQGAWCIIICTQPRRIAEISVAQRIANKHKESLGQSVGYQVQFKAMPRAPDGSILFCTTGVSLRRLQSNMERANGIFLDPITHIVVDEVHQRDIHTNLLLFCLRRVLNDQNAKGKKIKAVQNILRNTQDHPLLDLDFNDSSKFEVHILHSAIPVVDQQRVFSLPSPRIRRVILSTNIAKTSVIILDMVFVIDTRKIKEKRFDSERHLSSLVTSWVGMSNINQQAGCAGRHQPGFRSDPLACLAAFTTWSSIQDSRDVYKSQRFAPKNFLSNTTLAQISQVKSHLLSALRRAGVLAVSGGGLKQERYYNIHTGIPAKLNKNSDSLPLLLALIAVAVAPNFAVRKSTRIFLTKKDWVGLSILIENEKRCFINYSSVSSHKKETAAGEDLPCQNKGQLFAFGVRILSLP</sequence>
<dbReference type="InterPro" id="IPR027417">
    <property type="entry name" value="P-loop_NTPase"/>
</dbReference>
<feature type="domain" description="Helicase ATP-binding" evidence="1">
    <location>
        <begin position="87"/>
        <end position="222"/>
    </location>
</feature>
<dbReference type="PANTHER" id="PTHR18934">
    <property type="entry name" value="ATP-DEPENDENT RNA HELICASE"/>
    <property type="match status" value="1"/>
</dbReference>
<name>A0AAV0BFJ7_PHAPC</name>
<keyword evidence="3" id="KW-1185">Reference proteome</keyword>
<dbReference type="PROSITE" id="PS51192">
    <property type="entry name" value="HELICASE_ATP_BIND_1"/>
    <property type="match status" value="1"/>
</dbReference>
<dbReference type="CDD" id="cd18791">
    <property type="entry name" value="SF2_C_RHA"/>
    <property type="match status" value="1"/>
</dbReference>
<dbReference type="GO" id="GO:0004386">
    <property type="term" value="F:helicase activity"/>
    <property type="evidence" value="ECO:0007669"/>
    <property type="project" value="TreeGrafter"/>
</dbReference>
<protein>
    <submittedName>
        <fullName evidence="2">P-loop containing nucleoside triphosphate hydrolase protein</fullName>
    </submittedName>
</protein>
<dbReference type="SUPFAM" id="SSF52540">
    <property type="entry name" value="P-loop containing nucleoside triphosphate hydrolases"/>
    <property type="match status" value="1"/>
</dbReference>